<comment type="caution">
    <text evidence="1">The sequence shown here is derived from an EMBL/GenBank/DDBJ whole genome shotgun (WGS) entry which is preliminary data.</text>
</comment>
<accession>A0A2B8BIV3</accession>
<protein>
    <submittedName>
        <fullName evidence="1">Type I-U CRISPR-associated protein Cas5/Cas6</fullName>
    </submittedName>
</protein>
<dbReference type="InterPro" id="IPR019089">
    <property type="entry name" value="Cas_GSU0054"/>
</dbReference>
<dbReference type="NCBIfam" id="TIGR02165">
    <property type="entry name" value="cas5_6_GSU0054"/>
    <property type="match status" value="1"/>
</dbReference>
<sequence length="495" mass="54179">MTTASPSKTLVLEIDYLLGVAFATSGPHADQPDWPPQPPRVFSALVASWAARGQRPEEAAALKWLEEQRTPRIVASGHVARSAPVRFVPPNDAQSGRSGDKAVLPSLRARQPRRFPATRPFDSKVRLHWPDTAPDDRTMAALEALAADTAYVGHSTSLTRCRFLREEGAAPENARWPTSTIYRGRFDELRRAYDANRRPGPGNPFKPPAVQRKETAGVFADRWLLLEHVVSKQGGAEMPDLRAAALVAKKIHKTLLSGYDKSGLHDAIPEMVSGHQPDRKPSRAPHIAIVPMSFTGFPHADGHALGFAVIPPRGSDLFDDPDFLKALRMVAPKEEDSERRLMHLDGFGLTFAPAFDPPDKRRSLDPALYTAEATTFATVTPIVLDRHLKERGEARQIEIADQIATACRNAGLPEPGRDDIVPDKHSALEGAPSAYPSGNAPAWMRWKLPGALASRQLTHAVIRFPEPVRGPVLLGAGRFLGLGLCRPLDSTEERS</sequence>
<dbReference type="Proteomes" id="UP000225379">
    <property type="component" value="Unassembled WGS sequence"/>
</dbReference>
<evidence type="ECO:0000313" key="2">
    <source>
        <dbReference type="Proteomes" id="UP000225379"/>
    </source>
</evidence>
<dbReference type="RefSeq" id="WP_098736607.1">
    <property type="nucleotide sequence ID" value="NZ_PDKW01000040.1"/>
</dbReference>
<name>A0A2B8BIV3_9PROT</name>
<reference evidence="2" key="1">
    <citation type="submission" date="2017-10" db="EMBL/GenBank/DDBJ databases">
        <authorList>
            <person name="Kravchenko I.K."/>
            <person name="Grouzdev D.S."/>
        </authorList>
    </citation>
    <scope>NUCLEOTIDE SEQUENCE [LARGE SCALE GENOMIC DNA]</scope>
    <source>
        <strain evidence="2">B2</strain>
    </source>
</reference>
<dbReference type="EMBL" id="PDKW01000040">
    <property type="protein sequence ID" value="PGH57157.1"/>
    <property type="molecule type" value="Genomic_DNA"/>
</dbReference>
<evidence type="ECO:0000313" key="1">
    <source>
        <dbReference type="EMBL" id="PGH57157.1"/>
    </source>
</evidence>
<gene>
    <name evidence="1" type="primary">cas5u6u</name>
    <name evidence="1" type="ORF">CRT60_11805</name>
</gene>
<keyword evidence="2" id="KW-1185">Reference proteome</keyword>
<dbReference type="OrthoDB" id="9787885at2"/>
<organism evidence="1 2">
    <name type="scientific">Azospirillum palustre</name>
    <dbReference type="NCBI Taxonomy" id="2044885"/>
    <lineage>
        <taxon>Bacteria</taxon>
        <taxon>Pseudomonadati</taxon>
        <taxon>Pseudomonadota</taxon>
        <taxon>Alphaproteobacteria</taxon>
        <taxon>Rhodospirillales</taxon>
        <taxon>Azospirillaceae</taxon>
        <taxon>Azospirillum</taxon>
    </lineage>
</organism>
<dbReference type="AlphaFoldDB" id="A0A2B8BIV3"/>
<dbReference type="Pfam" id="PF09609">
    <property type="entry name" value="Cas_GSU0054"/>
    <property type="match status" value="1"/>
</dbReference>
<proteinExistence type="predicted"/>